<feature type="coiled-coil region" evidence="5">
    <location>
        <begin position="1309"/>
        <end position="1336"/>
    </location>
</feature>
<evidence type="ECO:0000256" key="2">
    <source>
        <dbReference type="ARBA" id="ARBA00022737"/>
    </source>
</evidence>
<feature type="region of interest" description="Disordered" evidence="6">
    <location>
        <begin position="601"/>
        <end position="621"/>
    </location>
</feature>
<gene>
    <name evidence="8" type="primary">coro1ca</name>
</gene>
<dbReference type="RefSeq" id="XP_017307408.1">
    <property type="nucleotide sequence ID" value="XM_017451919.3"/>
</dbReference>
<dbReference type="InterPro" id="IPR015505">
    <property type="entry name" value="Coronin"/>
</dbReference>
<feature type="compositionally biased region" description="Basic and acidic residues" evidence="6">
    <location>
        <begin position="88"/>
        <end position="104"/>
    </location>
</feature>
<dbReference type="Pfam" id="PF08953">
    <property type="entry name" value="DUF1899"/>
    <property type="match status" value="1"/>
</dbReference>
<dbReference type="PROSITE" id="PS00678">
    <property type="entry name" value="WD_REPEATS_1"/>
    <property type="match status" value="1"/>
</dbReference>
<accession>A0A2D0PN19</accession>
<evidence type="ECO:0000256" key="6">
    <source>
        <dbReference type="SAM" id="MobiDB-lite"/>
    </source>
</evidence>
<dbReference type="OrthoDB" id="8775619at2759"/>
<comment type="similarity">
    <text evidence="4">Belongs to the WD repeat coronin family.</text>
</comment>
<dbReference type="InterPro" id="IPR015048">
    <property type="entry name" value="DUF1899"/>
</dbReference>
<dbReference type="SMART" id="SM01167">
    <property type="entry name" value="DUF1900"/>
    <property type="match status" value="1"/>
</dbReference>
<feature type="region of interest" description="Disordered" evidence="6">
    <location>
        <begin position="182"/>
        <end position="210"/>
    </location>
</feature>
<reference evidence="7" key="1">
    <citation type="journal article" date="2016" name="Nat. Commun.">
        <title>The channel catfish genome sequence provides insights into the evolution of scale formation in teleosts.</title>
        <authorList>
            <person name="Liu Z."/>
            <person name="Liu S."/>
            <person name="Yao J."/>
            <person name="Bao L."/>
            <person name="Zhang J."/>
            <person name="Li Y."/>
            <person name="Jiang C."/>
            <person name="Sun L."/>
            <person name="Wang R."/>
            <person name="Zhang Y."/>
            <person name="Zhou T."/>
            <person name="Zeng Q."/>
            <person name="Fu Q."/>
            <person name="Gao S."/>
            <person name="Li N."/>
            <person name="Koren S."/>
            <person name="Jiang Y."/>
            <person name="Zimin A."/>
            <person name="Xu P."/>
            <person name="Phillippy A.M."/>
            <person name="Geng X."/>
            <person name="Song L."/>
            <person name="Sun F."/>
            <person name="Li C."/>
            <person name="Wang X."/>
            <person name="Chen A."/>
            <person name="Jin Y."/>
            <person name="Yuan Z."/>
            <person name="Yang Y."/>
            <person name="Tan S."/>
            <person name="Peatman E."/>
            <person name="Lu J."/>
            <person name="Qin Z."/>
            <person name="Dunham R."/>
            <person name="Li Z."/>
            <person name="Sonstegard T."/>
            <person name="Feng J."/>
            <person name="Danzmann R.G."/>
            <person name="Schroeder S."/>
            <person name="Scheffler B."/>
            <person name="Duke M.V."/>
            <person name="Ballard L."/>
            <person name="Kucuktas H."/>
            <person name="Kaltenboeck L."/>
            <person name="Liu H."/>
            <person name="Armbruster J."/>
            <person name="Xie Y."/>
            <person name="Kirby M.L."/>
            <person name="Tian Y."/>
            <person name="Flanagan M.E."/>
            <person name="Mu W."/>
            <person name="Waldbieser G.C."/>
        </authorList>
    </citation>
    <scope>NUCLEOTIDE SEQUENCE [LARGE SCALE GENOMIC DNA]</scope>
    <source>
        <strain evidence="7">SDA103</strain>
    </source>
</reference>
<dbReference type="KEGG" id="ipu:108255744"/>
<keyword evidence="3 5" id="KW-0175">Coiled coil</keyword>
<dbReference type="GO" id="GO:0007015">
    <property type="term" value="P:actin filament organization"/>
    <property type="evidence" value="ECO:0007669"/>
    <property type="project" value="TreeGrafter"/>
</dbReference>
<dbReference type="InterPro" id="IPR001680">
    <property type="entry name" value="WD40_rpt"/>
</dbReference>
<dbReference type="SMART" id="SM00320">
    <property type="entry name" value="WD40"/>
    <property type="match status" value="3"/>
</dbReference>
<keyword evidence="1 4" id="KW-0853">WD repeat</keyword>
<feature type="compositionally biased region" description="Low complexity" evidence="6">
    <location>
        <begin position="1282"/>
        <end position="1302"/>
    </location>
</feature>
<dbReference type="Proteomes" id="UP000221080">
    <property type="component" value="Chromosome 22"/>
</dbReference>
<dbReference type="SUPFAM" id="SSF50978">
    <property type="entry name" value="WD40 repeat-like"/>
    <property type="match status" value="1"/>
</dbReference>
<dbReference type="Pfam" id="PF00400">
    <property type="entry name" value="WD40"/>
    <property type="match status" value="3"/>
</dbReference>
<feature type="region of interest" description="Disordered" evidence="6">
    <location>
        <begin position="1"/>
        <end position="104"/>
    </location>
</feature>
<keyword evidence="7" id="KW-1185">Reference proteome</keyword>
<dbReference type="InterPro" id="IPR019775">
    <property type="entry name" value="WD40_repeat_CS"/>
</dbReference>
<dbReference type="GeneID" id="108255744"/>
<feature type="region of interest" description="Disordered" evidence="6">
    <location>
        <begin position="762"/>
        <end position="801"/>
    </location>
</feature>
<organism evidence="7 8">
    <name type="scientific">Ictalurus punctatus</name>
    <name type="common">Channel catfish</name>
    <name type="synonym">Silurus punctatus</name>
    <dbReference type="NCBI Taxonomy" id="7998"/>
    <lineage>
        <taxon>Eukaryota</taxon>
        <taxon>Metazoa</taxon>
        <taxon>Chordata</taxon>
        <taxon>Craniata</taxon>
        <taxon>Vertebrata</taxon>
        <taxon>Euteleostomi</taxon>
        <taxon>Actinopterygii</taxon>
        <taxon>Neopterygii</taxon>
        <taxon>Teleostei</taxon>
        <taxon>Ostariophysi</taxon>
        <taxon>Siluriformes</taxon>
        <taxon>Ictaluridae</taxon>
        <taxon>Ictalurus</taxon>
    </lineage>
</organism>
<evidence type="ECO:0000256" key="3">
    <source>
        <dbReference type="ARBA" id="ARBA00023054"/>
    </source>
</evidence>
<keyword evidence="2 4" id="KW-0677">Repeat</keyword>
<dbReference type="SMART" id="SM01166">
    <property type="entry name" value="DUF1899"/>
    <property type="match status" value="1"/>
</dbReference>
<evidence type="ECO:0000256" key="4">
    <source>
        <dbReference type="RuleBase" id="RU280818"/>
    </source>
</evidence>
<dbReference type="PROSITE" id="PS50082">
    <property type="entry name" value="WD_REPEATS_2"/>
    <property type="match status" value="2"/>
</dbReference>
<dbReference type="PANTHER" id="PTHR10856">
    <property type="entry name" value="CORONIN"/>
    <property type="match status" value="1"/>
</dbReference>
<evidence type="ECO:0000256" key="1">
    <source>
        <dbReference type="ARBA" id="ARBA00022574"/>
    </source>
</evidence>
<dbReference type="Pfam" id="PF16300">
    <property type="entry name" value="WD40_4"/>
    <property type="match status" value="1"/>
</dbReference>
<dbReference type="PANTHER" id="PTHR10856:SF10">
    <property type="entry name" value="CORONIN-1C"/>
    <property type="match status" value="1"/>
</dbReference>
<name>A0A2D0PN19_ICTPU</name>
<dbReference type="STRING" id="7998.ENSIPUP00000031349"/>
<evidence type="ECO:0000256" key="5">
    <source>
        <dbReference type="SAM" id="Coils"/>
    </source>
</evidence>
<dbReference type="FunFam" id="2.130.10.10:FF:000003">
    <property type="entry name" value="Coronin"/>
    <property type="match status" value="1"/>
</dbReference>
<dbReference type="PROSITE" id="PS50294">
    <property type="entry name" value="WD_REPEATS_REGION"/>
    <property type="match status" value="2"/>
</dbReference>
<sequence length="1342" mass="148463">MGQNQARVGEQQGTLEEKEPSPDPGGSKKEGNASEVTCREVEDEAGLVRERLDVSPGIEPASPTLKLDTCSRKKGAPPIDWEWIQGGDGEREGGKERGEGEGGRTKVRGLQKLNNIRVTKRGTLNTEVAGSSKPECIAVAERNNRMDLENSANDSHEWKVIHKDNIQDLAWDSSSGVENVHFQQSKSSVNEEKSVTSEVTGSLKKQDGSSMTDTVALPGINTLIVTEDLHYDHFPFEMPLPRSEAPTRATEKNNVDTMNALLQKNLPGEIPPCQDGPTAILKSCEPSLADEDRGKLSLFTSFRDNLPLKWRSTKSECQEKIISSEPSSSGVPEHVAISEQIYGTKIPSLAMTFDLSDRAELKTTEMLLPNSGDVCDFATIVERKIRDNFGKKEKYQAAGSNIESSDTTDKSMTIPDSSVMASLGLTMYRGPTMSSFEELQEEERYLSLPDLENNAERKTDISCDAGGAHKATEEFPLEQGDRVDYYPPKETANVQTEKIPERFLEVVTRQSEMLSLPDMTQGIMGEMDPHLALNASMESKDALVREKEMRNPDMLWDKATELESELSGKIMFSTQDRDKGNTMATEKILEERSTVMLEKDQGKSFGEMTSSKRDRDNQSVDKNLTSVTDIHQEASVSISNSKLISVSESTAGREEGRPLLSHVDSETCVPLTEISKSMESHELKNMTNETKLCIEEPIKAFTGPVKDGCGSPVSQNPGRDNSATSLDVQISPQVCCMQHNTGQNNLTPQSVGQSLASDRATTMLSQTDQSIGTRNDQTPVSHQGGVPAKEKAENPPKGKPVSDLIKETIQLHEKMKEWTKPAEAKADVVLDTAQSVKVAQMKAAFDLPKKSLDKGLERKPSVKKDMRRVVRQSKFRHVFGQAVKNDQCYDDIRVSRVTWDSAFCAVNPRFVALIVDASGGGAFMVLPLQKTGRIDKAYPTVCGHTGPVLDIDWCPHNDQVIASGSEDCTVMVWQIPENGLVTSLSEPVVVLEGHSKRVGIITWHPTARNILLSAGCDNAIMIWNVGTGEALITLEDMHPDVIFSACWNRNGSLICTACKDKKVRVIDPRKEEIVAEKDKAHEGARPIRAIFLSDGNVFTTGFSRMSERQLALWNPQNMEEPISVHEMDTSNGVLLPFYDPDTNVVYLCGKGDSSIRYFEITDEAPYVHYLNTFITKEPQRGMGYMPKRGLDVNKCEIARFYKLHERKCEPIIMTVPRKSDLFQDDLYPDTAGPDCAIEAEDWFDGKNGEPILISLKDGYIPAKNRDLKVVKKNILDNKPKPSKNSENNTAAPATKTASAAPSVKNESKLDEVLKEIKSLRELVSSQEKRIAKLEEQLSQMDV</sequence>
<dbReference type="InterPro" id="IPR015943">
    <property type="entry name" value="WD40/YVTN_repeat-like_dom_sf"/>
</dbReference>
<dbReference type="GO" id="GO:0051015">
    <property type="term" value="F:actin filament binding"/>
    <property type="evidence" value="ECO:0007669"/>
    <property type="project" value="TreeGrafter"/>
</dbReference>
<evidence type="ECO:0000313" key="7">
    <source>
        <dbReference type="Proteomes" id="UP000221080"/>
    </source>
</evidence>
<feature type="compositionally biased region" description="Basic and acidic residues" evidence="6">
    <location>
        <begin position="15"/>
        <end position="53"/>
    </location>
</feature>
<feature type="compositionally biased region" description="Polar residues" evidence="6">
    <location>
        <begin position="762"/>
        <end position="781"/>
    </location>
</feature>
<feature type="compositionally biased region" description="Basic and acidic residues" evidence="6">
    <location>
        <begin position="610"/>
        <end position="619"/>
    </location>
</feature>
<dbReference type="InterPro" id="IPR036322">
    <property type="entry name" value="WD40_repeat_dom_sf"/>
</dbReference>
<reference evidence="8" key="2">
    <citation type="submission" date="2025-08" db="UniProtKB">
        <authorList>
            <consortium name="RefSeq"/>
        </authorList>
    </citation>
    <scope>IDENTIFICATION</scope>
    <source>
        <tissue evidence="8">Blood</tissue>
    </source>
</reference>
<dbReference type="GO" id="GO:0001755">
    <property type="term" value="P:neural crest cell migration"/>
    <property type="evidence" value="ECO:0007669"/>
    <property type="project" value="TreeGrafter"/>
</dbReference>
<feature type="region of interest" description="Disordered" evidence="6">
    <location>
        <begin position="1274"/>
        <end position="1306"/>
    </location>
</feature>
<protein>
    <recommendedName>
        <fullName evidence="4">Coronin</fullName>
    </recommendedName>
</protein>
<evidence type="ECO:0000313" key="8">
    <source>
        <dbReference type="RefSeq" id="XP_017307408.1"/>
    </source>
</evidence>
<dbReference type="CTD" id="317741"/>
<feature type="compositionally biased region" description="Polar residues" evidence="6">
    <location>
        <begin position="1"/>
        <end position="14"/>
    </location>
</feature>
<proteinExistence type="inferred from homology"/>
<dbReference type="Gene3D" id="2.130.10.10">
    <property type="entry name" value="YVTN repeat-like/Quinoprotein amine dehydrogenase"/>
    <property type="match status" value="1"/>
</dbReference>